<organism evidence="5 6">
    <name type="scientific">Kribbella yunnanensis</name>
    <dbReference type="NCBI Taxonomy" id="190194"/>
    <lineage>
        <taxon>Bacteria</taxon>
        <taxon>Bacillati</taxon>
        <taxon>Actinomycetota</taxon>
        <taxon>Actinomycetes</taxon>
        <taxon>Propionibacteriales</taxon>
        <taxon>Kribbellaceae</taxon>
        <taxon>Kribbella</taxon>
    </lineage>
</organism>
<proteinExistence type="inferred from homology"/>
<dbReference type="GO" id="GO:0016787">
    <property type="term" value="F:hydrolase activity"/>
    <property type="evidence" value="ECO:0007669"/>
    <property type="project" value="UniProtKB-KW"/>
</dbReference>
<dbReference type="InterPro" id="IPR000073">
    <property type="entry name" value="AB_hydrolase_1"/>
</dbReference>
<comment type="similarity">
    <text evidence="1">Belongs to the peptidase S33 family.</text>
</comment>
<accession>A0ABP4T0N4</accession>
<dbReference type="Pfam" id="PF00561">
    <property type="entry name" value="Abhydrolase_1"/>
    <property type="match status" value="1"/>
</dbReference>
<dbReference type="Gene3D" id="3.40.50.1820">
    <property type="entry name" value="alpha/beta hydrolase"/>
    <property type="match status" value="1"/>
</dbReference>
<sequence length="559" mass="61210">MPPWIGPKIFTPISLSDSTYLNSMPINRPVHEIASAIATARNHRECVIAPDPNKSPKPGPGWSRGCSPMCGASGYRRIGEMKNPRTLLRITAWGVVLTVTAASLAALPASAAPASASAAPQWTDCKPEGKDDPAVVQGSQCATLKLPVDWRNPSGPTFNLEIARRTAKQPAERVGVLVFGPGGPGDSGIDRIKTGISRFSPELQDRFDIVSFDPRGIARSNPIKCTSSLYAAMPSPLVRDQAEFDALIDYNRRLADDCRKHTGPLYDHVDTWQTVRDVDAIRRALGERQITFHGSSYGTPLGAQYAETYPQRVRAMVLESVLDHSLATPRQFLDPQAASVQDSFDEFVDWCDRTTTCALHGQDVRARWAELRKQSDNPFMASFAVFRMLYGPQWSALATTLQKGVIPTPPPPTTELVANTLVPFCQDWDLRVGTYPEYAGLLARLARNNPDMPYPGQFMAISLCLGAPKANNPQHRLDVDHLKTPILLSNARHDPATAYSMAQNVQRQLGRDGVLLTYEGWGHGSYNKSPCMTDTIDNYLINRNIPKPGTTCAAVPPVG</sequence>
<feature type="domain" description="AB hydrolase-1" evidence="4">
    <location>
        <begin position="176"/>
        <end position="523"/>
    </location>
</feature>
<name>A0ABP4T0N4_9ACTN</name>
<reference evidence="6" key="1">
    <citation type="journal article" date="2019" name="Int. J. Syst. Evol. Microbiol.">
        <title>The Global Catalogue of Microorganisms (GCM) 10K type strain sequencing project: providing services to taxonomists for standard genome sequencing and annotation.</title>
        <authorList>
            <consortium name="The Broad Institute Genomics Platform"/>
            <consortium name="The Broad Institute Genome Sequencing Center for Infectious Disease"/>
            <person name="Wu L."/>
            <person name="Ma J."/>
        </authorList>
    </citation>
    <scope>NUCLEOTIDE SEQUENCE [LARGE SCALE GENOMIC DNA]</scope>
    <source>
        <strain evidence="6">JCM 14307</strain>
    </source>
</reference>
<dbReference type="PANTHER" id="PTHR43248">
    <property type="entry name" value="2-SUCCINYL-6-HYDROXY-2,4-CYCLOHEXADIENE-1-CARBOXYLATE SYNTHASE"/>
    <property type="match status" value="1"/>
</dbReference>
<evidence type="ECO:0000256" key="1">
    <source>
        <dbReference type="ARBA" id="ARBA00010088"/>
    </source>
</evidence>
<dbReference type="Proteomes" id="UP001500280">
    <property type="component" value="Unassembled WGS sequence"/>
</dbReference>
<comment type="caution">
    <text evidence="5">The sequence shown here is derived from an EMBL/GenBank/DDBJ whole genome shotgun (WGS) entry which is preliminary data.</text>
</comment>
<keyword evidence="6" id="KW-1185">Reference proteome</keyword>
<dbReference type="InterPro" id="IPR029058">
    <property type="entry name" value="AB_hydrolase_fold"/>
</dbReference>
<evidence type="ECO:0000313" key="5">
    <source>
        <dbReference type="EMBL" id="GAA1680338.1"/>
    </source>
</evidence>
<keyword evidence="2" id="KW-0732">Signal</keyword>
<evidence type="ECO:0000256" key="3">
    <source>
        <dbReference type="ARBA" id="ARBA00022801"/>
    </source>
</evidence>
<keyword evidence="3 5" id="KW-0378">Hydrolase</keyword>
<evidence type="ECO:0000259" key="4">
    <source>
        <dbReference type="Pfam" id="PF00561"/>
    </source>
</evidence>
<protein>
    <submittedName>
        <fullName evidence="5">Alpha/beta hydrolase</fullName>
    </submittedName>
</protein>
<gene>
    <name evidence="5" type="ORF">GCM10009745_25430</name>
</gene>
<dbReference type="EMBL" id="BAAANF010000008">
    <property type="protein sequence ID" value="GAA1680338.1"/>
    <property type="molecule type" value="Genomic_DNA"/>
</dbReference>
<dbReference type="PANTHER" id="PTHR43248:SF29">
    <property type="entry name" value="TRIPEPTIDYL AMINOPEPTIDASE"/>
    <property type="match status" value="1"/>
</dbReference>
<dbReference type="InterPro" id="IPR051601">
    <property type="entry name" value="Serine_prot/Carboxylest_S33"/>
</dbReference>
<evidence type="ECO:0000313" key="6">
    <source>
        <dbReference type="Proteomes" id="UP001500280"/>
    </source>
</evidence>
<dbReference type="SUPFAM" id="SSF53474">
    <property type="entry name" value="alpha/beta-Hydrolases"/>
    <property type="match status" value="1"/>
</dbReference>
<evidence type="ECO:0000256" key="2">
    <source>
        <dbReference type="ARBA" id="ARBA00022729"/>
    </source>
</evidence>